<feature type="transmembrane region" description="Helical" evidence="6">
    <location>
        <begin position="113"/>
        <end position="133"/>
    </location>
</feature>
<dbReference type="EMBL" id="JH109152">
    <property type="protein sequence ID" value="EGW23722.1"/>
    <property type="molecule type" value="Genomic_DNA"/>
</dbReference>
<evidence type="ECO:0000256" key="6">
    <source>
        <dbReference type="SAM" id="Phobius"/>
    </source>
</evidence>
<proteinExistence type="predicted"/>
<protein>
    <submittedName>
        <fullName evidence="9">Cytochrome c-type biogenesis protein CcmI</fullName>
    </submittedName>
</protein>
<dbReference type="STRING" id="697282.Mettu_2584"/>
<evidence type="ECO:0000313" key="10">
    <source>
        <dbReference type="Proteomes" id="UP000004664"/>
    </source>
</evidence>
<dbReference type="SUPFAM" id="SSF48452">
    <property type="entry name" value="TPR-like"/>
    <property type="match status" value="1"/>
</dbReference>
<comment type="subcellular location">
    <subcellularLocation>
        <location evidence="1">Cell envelope</location>
    </subcellularLocation>
</comment>
<dbReference type="InterPro" id="IPR056412">
    <property type="entry name" value="Ig_CycH"/>
</dbReference>
<evidence type="ECO:0000259" key="7">
    <source>
        <dbReference type="Pfam" id="PF23892"/>
    </source>
</evidence>
<dbReference type="PANTHER" id="PTHR47870">
    <property type="entry name" value="CYTOCHROME C-TYPE BIOGENESIS PROTEIN CCMH"/>
    <property type="match status" value="1"/>
</dbReference>
<keyword evidence="6" id="KW-1133">Transmembrane helix</keyword>
<organism evidence="9 10">
    <name type="scientific">Methylobacter tundripaludum (strain ATCC BAA-1195 / DSM 17260 / SV96)</name>
    <dbReference type="NCBI Taxonomy" id="697282"/>
    <lineage>
        <taxon>Bacteria</taxon>
        <taxon>Pseudomonadati</taxon>
        <taxon>Pseudomonadota</taxon>
        <taxon>Gammaproteobacteria</taxon>
        <taxon>Methylococcales</taxon>
        <taxon>Methylococcaceae</taxon>
        <taxon>Methylobacter</taxon>
    </lineage>
</organism>
<dbReference type="InterPro" id="IPR017560">
    <property type="entry name" value="Cyt_c_biogenesis_CcmI"/>
</dbReference>
<dbReference type="Gene3D" id="1.25.40.10">
    <property type="entry name" value="Tetratricopeptide repeat domain"/>
    <property type="match status" value="1"/>
</dbReference>
<evidence type="ECO:0000313" key="9">
    <source>
        <dbReference type="EMBL" id="EGW23722.1"/>
    </source>
</evidence>
<dbReference type="PROSITE" id="PS50005">
    <property type="entry name" value="TPR"/>
    <property type="match status" value="1"/>
</dbReference>
<keyword evidence="10" id="KW-1185">Reference proteome</keyword>
<dbReference type="Proteomes" id="UP000004664">
    <property type="component" value="Unassembled WGS sequence"/>
</dbReference>
<dbReference type="InterPro" id="IPR051263">
    <property type="entry name" value="C-type_cytochrome_biogenesis"/>
</dbReference>
<evidence type="ECO:0000256" key="5">
    <source>
        <dbReference type="PROSITE-ProRule" id="PRU00339"/>
    </source>
</evidence>
<evidence type="ECO:0000256" key="1">
    <source>
        <dbReference type="ARBA" id="ARBA00004196"/>
    </source>
</evidence>
<accession>G3IR75</accession>
<keyword evidence="6" id="KW-0472">Membrane</keyword>
<keyword evidence="4 5" id="KW-0802">TPR repeat</keyword>
<dbReference type="eggNOG" id="COG4235">
    <property type="taxonomic scope" value="Bacteria"/>
</dbReference>
<dbReference type="Pfam" id="PF23892">
    <property type="entry name" value="Ig_CycH"/>
    <property type="match status" value="1"/>
</dbReference>
<keyword evidence="2" id="KW-0677">Repeat</keyword>
<name>G3IR75_METTV</name>
<dbReference type="GO" id="GO:0030313">
    <property type="term" value="C:cell envelope"/>
    <property type="evidence" value="ECO:0007669"/>
    <property type="project" value="UniProtKB-SubCell"/>
</dbReference>
<keyword evidence="6" id="KW-0812">Transmembrane</keyword>
<dbReference type="InterPro" id="IPR011990">
    <property type="entry name" value="TPR-like_helical_dom_sf"/>
</dbReference>
<dbReference type="NCBIfam" id="TIGR03142">
    <property type="entry name" value="cytochro_ccmI"/>
    <property type="match status" value="1"/>
</dbReference>
<dbReference type="InterPro" id="IPR019734">
    <property type="entry name" value="TPR_rpt"/>
</dbReference>
<evidence type="ECO:0000256" key="3">
    <source>
        <dbReference type="ARBA" id="ARBA00022748"/>
    </source>
</evidence>
<reference evidence="9 10" key="1">
    <citation type="submission" date="2011-06" db="EMBL/GenBank/DDBJ databases">
        <title>Genomic sequence of Methylobacter tundripaludum SV96.</title>
        <authorList>
            <consortium name="US DOE Joint Genome Institute"/>
            <person name="Lucas S."/>
            <person name="Han J."/>
            <person name="Lapidus A."/>
            <person name="Cheng J.-F."/>
            <person name="Goodwin L."/>
            <person name="Pitluck S."/>
            <person name="Held B."/>
            <person name="Detter J.C."/>
            <person name="Han C."/>
            <person name="Tapia R."/>
            <person name="Land M."/>
            <person name="Hauser L."/>
            <person name="Kyrpides N."/>
            <person name="Ivanova N."/>
            <person name="Ovchinnikova G."/>
            <person name="Pagani I."/>
            <person name="Klotz M.G."/>
            <person name="Dispirito A.A."/>
            <person name="Murrell J.C."/>
            <person name="Dunfield P."/>
            <person name="Kalyuzhnaya M.G."/>
            <person name="Svenning M."/>
            <person name="Trotsenko Y.A."/>
            <person name="Stein L.Y."/>
            <person name="Woyke T."/>
        </authorList>
    </citation>
    <scope>NUCLEOTIDE SEQUENCE [LARGE SCALE GENOMIC DNA]</scope>
    <source>
        <strain evidence="10">ATCC BAA-1195 / DSM 17260 / SV96</strain>
    </source>
</reference>
<feature type="domain" description="Cytochrome c-type biogenesis protein H Ig-like" evidence="7">
    <location>
        <begin position="325"/>
        <end position="432"/>
    </location>
</feature>
<evidence type="ECO:0000256" key="4">
    <source>
        <dbReference type="ARBA" id="ARBA00022803"/>
    </source>
</evidence>
<dbReference type="GO" id="GO:0017004">
    <property type="term" value="P:cytochrome complex assembly"/>
    <property type="evidence" value="ECO:0007669"/>
    <property type="project" value="UniProtKB-KW"/>
</dbReference>
<dbReference type="PANTHER" id="PTHR47870:SF4">
    <property type="entry name" value="CYTOCHROME C-TYPE BIOGENESIS PROTEIN CYCH"/>
    <property type="match status" value="1"/>
</dbReference>
<gene>
    <name evidence="9" type="ORF">Mettu_2584</name>
</gene>
<evidence type="ECO:0000256" key="2">
    <source>
        <dbReference type="ARBA" id="ARBA00022737"/>
    </source>
</evidence>
<sequence length="436" mass="47454">MLFLLIVSVLVLIAFLIVLPPLWRIPPAPPFSKKGEKDPLPPLAKGGWGGFADQDQRNIAIARQRLAELKEQLQAGALTQALYDEQLVELEQALSDDLDIDSHVNEAPSQGRWIALVLVLAIPFVAGSLYWILGNYQSLTQENQTAAANQAVPELEKMKSMVAGLAERLKEQPDDAMGWTMLGRSYKYLQQYPQAAEAFEHAYKLIGEQPEIMLLYADALAFSNNEQLAGKPSELVFKALAMEPNNVTGLWLGGMAKAQTGDFAAAMDLWTKLEAQLPQDSEAQREIQVLLAKLATQMPEGAIQAEAKPVQPVATLPPSPAVASVDVQVSLAPELQKSANPGDTVFIYAQALSGPKMPLAIVRKQVSELPLTVNLTDAMAMMPTMKLSNFEQVKLLARISKSGDAMQQPGDLIGIIEQVALTDKSLKKIVINSSIK</sequence>
<dbReference type="Pfam" id="PF23914">
    <property type="entry name" value="TPR_CcmH_CycH"/>
    <property type="match status" value="1"/>
</dbReference>
<dbReference type="HOGENOM" id="CLU_036074_2_1_6"/>
<dbReference type="GO" id="GO:0005886">
    <property type="term" value="C:plasma membrane"/>
    <property type="evidence" value="ECO:0007669"/>
    <property type="project" value="TreeGrafter"/>
</dbReference>
<feature type="repeat" description="TPR" evidence="5">
    <location>
        <begin position="176"/>
        <end position="209"/>
    </location>
</feature>
<feature type="domain" description="Cytochrome c-type biogenesis protein H TPR" evidence="8">
    <location>
        <begin position="144"/>
        <end position="282"/>
    </location>
</feature>
<evidence type="ECO:0000259" key="8">
    <source>
        <dbReference type="Pfam" id="PF23914"/>
    </source>
</evidence>
<dbReference type="InterPro" id="IPR056413">
    <property type="entry name" value="TPR_CcmH_CycH"/>
</dbReference>
<dbReference type="AlphaFoldDB" id="G3IR75"/>
<keyword evidence="3" id="KW-0201">Cytochrome c-type biogenesis</keyword>